<reference evidence="4 5" key="1">
    <citation type="submission" date="2024-08" db="EMBL/GenBank/DDBJ databases">
        <title>Whole-genome sequencing of halo(alkali)philic microorganisms from hypersaline lakes.</title>
        <authorList>
            <person name="Sorokin D.Y."/>
            <person name="Merkel A.Y."/>
            <person name="Messina E."/>
            <person name="Yakimov M."/>
        </authorList>
    </citation>
    <scope>NUCLEOTIDE SEQUENCE [LARGE SCALE GENOMIC DNA]</scope>
    <source>
        <strain evidence="4 5">Cl-TMA</strain>
    </source>
</reference>
<evidence type="ECO:0000313" key="5">
    <source>
        <dbReference type="Proteomes" id="UP001575181"/>
    </source>
</evidence>
<dbReference type="InterPro" id="IPR023214">
    <property type="entry name" value="HAD_sf"/>
</dbReference>
<dbReference type="PANTHER" id="PTHR43316:SF3">
    <property type="entry name" value="HALOACID DEHALOGENASE, TYPE II (AFU_ORTHOLOGUE AFUA_2G07750)-RELATED"/>
    <property type="match status" value="1"/>
</dbReference>
<dbReference type="InterPro" id="IPR051540">
    <property type="entry name" value="S-2-haloacid_dehalogenase"/>
</dbReference>
<dbReference type="InterPro" id="IPR036412">
    <property type="entry name" value="HAD-like_sf"/>
</dbReference>
<dbReference type="PRINTS" id="PR00413">
    <property type="entry name" value="HADHALOGNASE"/>
</dbReference>
<keyword evidence="5" id="KW-1185">Reference proteome</keyword>
<proteinExistence type="inferred from homology"/>
<comment type="similarity">
    <text evidence="1 3">Belongs to the HAD-like hydrolase superfamily. S-2-haloalkanoic acid dehalogenase family.</text>
</comment>
<comment type="caution">
    <text evidence="4">The sequence shown here is derived from an EMBL/GenBank/DDBJ whole genome shotgun (WGS) entry which is preliminary data.</text>
</comment>
<dbReference type="Gene3D" id="3.40.50.1000">
    <property type="entry name" value="HAD superfamily/HAD-like"/>
    <property type="match status" value="1"/>
</dbReference>
<dbReference type="Proteomes" id="UP001575181">
    <property type="component" value="Unassembled WGS sequence"/>
</dbReference>
<evidence type="ECO:0000256" key="2">
    <source>
        <dbReference type="ARBA" id="ARBA00022801"/>
    </source>
</evidence>
<dbReference type="InterPro" id="IPR006328">
    <property type="entry name" value="2-HAD"/>
</dbReference>
<dbReference type="EMBL" id="JBGUAW010000008">
    <property type="protein sequence ID" value="MFA9461569.1"/>
    <property type="molecule type" value="Genomic_DNA"/>
</dbReference>
<dbReference type="PANTHER" id="PTHR43316">
    <property type="entry name" value="HYDROLASE, HALOACID DELAHOGENASE-RELATED"/>
    <property type="match status" value="1"/>
</dbReference>
<comment type="function">
    <text evidence="3">Catalyzes the hydrolytic dehalogenation of small (S)-2-haloalkanoic acids to yield the corresponding (R)-2-hydroxyalkanoic acids.</text>
</comment>
<dbReference type="Pfam" id="PF00702">
    <property type="entry name" value="Hydrolase"/>
    <property type="match status" value="1"/>
</dbReference>
<dbReference type="InterPro" id="IPR023198">
    <property type="entry name" value="PGP-like_dom2"/>
</dbReference>
<protein>
    <recommendedName>
        <fullName evidence="3">(S)-2-haloacid dehalogenase</fullName>
        <ecNumber evidence="3">3.8.1.2</ecNumber>
    </recommendedName>
    <alternativeName>
        <fullName evidence="3">2-haloalkanoic acid dehalogenase</fullName>
    </alternativeName>
    <alternativeName>
        <fullName evidence="3">Halocarboxylic acid halidohydrolase</fullName>
    </alternativeName>
    <alternativeName>
        <fullName evidence="3">L-2-haloacid dehalogenase</fullName>
    </alternativeName>
</protein>
<dbReference type="SUPFAM" id="SSF56784">
    <property type="entry name" value="HAD-like"/>
    <property type="match status" value="1"/>
</dbReference>
<keyword evidence="2 3" id="KW-0378">Hydrolase</keyword>
<sequence length="238" mass="25547">MPLFVFDLNETLLDLKGLDPAFEAVFGDARKRTEWFGQVVVSTLTLGATGRYRPFNEVGSSALRKLGERHGIAIGAEETARVTEALRRLPPHPEVTDALAELRWEGHHLAVLTNSPTTVMEAQLANAGLDAFFTDRISVEEAGALKPAPLVYRNAAERLGVAPEEMVMVRRARLGSCRCRGCGLPLRLHCPARPGPRGFGACPRYPGPGPPEPYWPHGCPGPPGVAAPYHAASGCAPG</sequence>
<organism evidence="4 5">
    <name type="scientific">Thiohalorhabdus methylotrophus</name>
    <dbReference type="NCBI Taxonomy" id="3242694"/>
    <lineage>
        <taxon>Bacteria</taxon>
        <taxon>Pseudomonadati</taxon>
        <taxon>Pseudomonadota</taxon>
        <taxon>Gammaproteobacteria</taxon>
        <taxon>Thiohalorhabdales</taxon>
        <taxon>Thiohalorhabdaceae</taxon>
        <taxon>Thiohalorhabdus</taxon>
    </lineage>
</organism>
<dbReference type="RefSeq" id="WP_373656355.1">
    <property type="nucleotide sequence ID" value="NZ_JBGUAW010000008.1"/>
</dbReference>
<dbReference type="EC" id="3.8.1.2" evidence="3"/>
<evidence type="ECO:0000256" key="3">
    <source>
        <dbReference type="RuleBase" id="RU368077"/>
    </source>
</evidence>
<dbReference type="Gene3D" id="1.10.150.240">
    <property type="entry name" value="Putative phosphatase, domain 2"/>
    <property type="match status" value="1"/>
</dbReference>
<dbReference type="InterPro" id="IPR006439">
    <property type="entry name" value="HAD-SF_hydro_IA"/>
</dbReference>
<evidence type="ECO:0000256" key="1">
    <source>
        <dbReference type="ARBA" id="ARBA00008106"/>
    </source>
</evidence>
<evidence type="ECO:0000313" key="4">
    <source>
        <dbReference type="EMBL" id="MFA9461569.1"/>
    </source>
</evidence>
<comment type="catalytic activity">
    <reaction evidence="3">
        <text>an (S)-2-haloacid + H2O = a (2R)-2-hydroxycarboxylate + a halide anion + H(+)</text>
        <dbReference type="Rhea" id="RHEA:11192"/>
        <dbReference type="ChEBI" id="CHEBI:15377"/>
        <dbReference type="ChEBI" id="CHEBI:15378"/>
        <dbReference type="ChEBI" id="CHEBI:16042"/>
        <dbReference type="ChEBI" id="CHEBI:58314"/>
        <dbReference type="ChEBI" id="CHEBI:137405"/>
        <dbReference type="EC" id="3.8.1.2"/>
    </reaction>
</comment>
<gene>
    <name evidence="4" type="ORF">ACERLL_12120</name>
</gene>
<dbReference type="NCBIfam" id="TIGR01493">
    <property type="entry name" value="HAD-SF-IA-v2"/>
    <property type="match status" value="1"/>
</dbReference>
<accession>A0ABV4TWR8</accession>
<dbReference type="SFLD" id="SFLDG01129">
    <property type="entry name" value="C1.5:_HAD__Beta-PGM__Phosphata"/>
    <property type="match status" value="1"/>
</dbReference>
<dbReference type="SFLD" id="SFLDS00003">
    <property type="entry name" value="Haloacid_Dehalogenase"/>
    <property type="match status" value="1"/>
</dbReference>
<dbReference type="NCBIfam" id="TIGR01428">
    <property type="entry name" value="HAD_type_II"/>
    <property type="match status" value="1"/>
</dbReference>
<name>A0ABV4TWR8_9GAMM</name>